<gene>
    <name evidence="1" type="ORF">CB5_LOCUS6170</name>
</gene>
<evidence type="ECO:0000313" key="1">
    <source>
        <dbReference type="EMBL" id="CAD1822959.1"/>
    </source>
</evidence>
<dbReference type="AlphaFoldDB" id="A0A6V7NWL0"/>
<sequence length="136" mass="14645">MRLRPTGARRKAKMLLIRKQLEANSDPSFGSSEVGPKVCFGSIDCADTWLVVGEVRRNRIWAQHTAGGGTEVEYLCSLEISDAQNMVSGPESARFYRDSRFELDSGDSSLPWNCAREPSSSAAAAADSDSGKGVAS</sequence>
<organism evidence="1">
    <name type="scientific">Ananas comosus var. bracteatus</name>
    <name type="common">red pineapple</name>
    <dbReference type="NCBI Taxonomy" id="296719"/>
    <lineage>
        <taxon>Eukaryota</taxon>
        <taxon>Viridiplantae</taxon>
        <taxon>Streptophyta</taxon>
        <taxon>Embryophyta</taxon>
        <taxon>Tracheophyta</taxon>
        <taxon>Spermatophyta</taxon>
        <taxon>Magnoliopsida</taxon>
        <taxon>Liliopsida</taxon>
        <taxon>Poales</taxon>
        <taxon>Bromeliaceae</taxon>
        <taxon>Bromelioideae</taxon>
        <taxon>Ananas</taxon>
    </lineage>
</organism>
<accession>A0A6V7NWL0</accession>
<protein>
    <submittedName>
        <fullName evidence="1">Uncharacterized protein</fullName>
    </submittedName>
</protein>
<reference evidence="1" key="1">
    <citation type="submission" date="2020-07" db="EMBL/GenBank/DDBJ databases">
        <authorList>
            <person name="Lin J."/>
        </authorList>
    </citation>
    <scope>NUCLEOTIDE SEQUENCE</scope>
</reference>
<name>A0A6V7NWL0_ANACO</name>
<proteinExistence type="predicted"/>
<dbReference type="EMBL" id="LR862142">
    <property type="protein sequence ID" value="CAD1822959.1"/>
    <property type="molecule type" value="Genomic_DNA"/>
</dbReference>